<organism evidence="3 4">
    <name type="scientific">Sutcliffiella tianshenii</name>
    <dbReference type="NCBI Taxonomy" id="1463404"/>
    <lineage>
        <taxon>Bacteria</taxon>
        <taxon>Bacillati</taxon>
        <taxon>Bacillota</taxon>
        <taxon>Bacilli</taxon>
        <taxon>Bacillales</taxon>
        <taxon>Bacillaceae</taxon>
        <taxon>Sutcliffiella</taxon>
    </lineage>
</organism>
<reference evidence="3 4" key="1">
    <citation type="submission" date="2021-01" db="EMBL/GenBank/DDBJ databases">
        <title>Genomic Encyclopedia of Type Strains, Phase IV (KMG-IV): sequencing the most valuable type-strain genomes for metagenomic binning, comparative biology and taxonomic classification.</title>
        <authorList>
            <person name="Goeker M."/>
        </authorList>
    </citation>
    <scope>NUCLEOTIDE SEQUENCE [LARGE SCALE GENOMIC DNA]</scope>
    <source>
        <strain evidence="3 4">DSM 25879</strain>
    </source>
</reference>
<gene>
    <name evidence="3" type="ORF">JOC95_004103</name>
</gene>
<comment type="caution">
    <text evidence="3">The sequence shown here is derived from an EMBL/GenBank/DDBJ whole genome shotgun (WGS) entry which is preliminary data.</text>
</comment>
<dbReference type="RefSeq" id="WP_204419637.1">
    <property type="nucleotide sequence ID" value="NZ_JAFBED010000015.1"/>
</dbReference>
<evidence type="ECO:0000256" key="1">
    <source>
        <dbReference type="ARBA" id="ARBA00007637"/>
    </source>
</evidence>
<dbReference type="SUPFAM" id="SSF51735">
    <property type="entry name" value="NAD(P)-binding Rossmann-fold domains"/>
    <property type="match status" value="1"/>
</dbReference>
<accession>A0ABS2P5F4</accession>
<name>A0ABS2P5F4_9BACI</name>
<dbReference type="Gene3D" id="3.40.50.720">
    <property type="entry name" value="NAD(P)-binding Rossmann-like Domain"/>
    <property type="match status" value="1"/>
</dbReference>
<protein>
    <submittedName>
        <fullName evidence="3">Nucleoside-diphosphate-sugar epimerase</fullName>
    </submittedName>
</protein>
<dbReference type="InterPro" id="IPR001509">
    <property type="entry name" value="Epimerase_deHydtase"/>
</dbReference>
<keyword evidence="4" id="KW-1185">Reference proteome</keyword>
<evidence type="ECO:0000259" key="2">
    <source>
        <dbReference type="Pfam" id="PF01370"/>
    </source>
</evidence>
<sequence>MKILVTGATGFLGSHLVKALLKDDHEVIILKRSFSNTWRLSDVLLQISSYDIDKYTLEKIFREHKNIDAIIHTATQYDRHGEKYSEIVESNVLFPLRLLEIATKYKVGFFINTDSFINKNNNGYQHLLRYALTKRQFLEWGKQFAAISKIRFINVRLEHIYGPFDDDTKFTTFIIKSCLRNVTELALTPGNQKRDFIYIDDVVSAYNTLLKQKDSDFFCEYELGTNKTVTIRYFIEQVHKITQSNTNLIFGSLSYRENEIMESKANNEKLRILGWQDKVPLNEGIKKVIQEEKEFGFEKFIID</sequence>
<dbReference type="InterPro" id="IPR036291">
    <property type="entry name" value="NAD(P)-bd_dom_sf"/>
</dbReference>
<dbReference type="PANTHER" id="PTHR43000">
    <property type="entry name" value="DTDP-D-GLUCOSE 4,6-DEHYDRATASE-RELATED"/>
    <property type="match status" value="1"/>
</dbReference>
<comment type="similarity">
    <text evidence="1">Belongs to the NAD(P)-dependent epimerase/dehydratase family.</text>
</comment>
<proteinExistence type="inferred from homology"/>
<dbReference type="Proteomes" id="UP000737402">
    <property type="component" value="Unassembled WGS sequence"/>
</dbReference>
<evidence type="ECO:0000313" key="4">
    <source>
        <dbReference type="Proteomes" id="UP000737402"/>
    </source>
</evidence>
<dbReference type="EMBL" id="JAFBED010000015">
    <property type="protein sequence ID" value="MBM7622192.1"/>
    <property type="molecule type" value="Genomic_DNA"/>
</dbReference>
<evidence type="ECO:0000313" key="3">
    <source>
        <dbReference type="EMBL" id="MBM7622192.1"/>
    </source>
</evidence>
<dbReference type="Pfam" id="PF01370">
    <property type="entry name" value="Epimerase"/>
    <property type="match status" value="1"/>
</dbReference>
<feature type="domain" description="NAD-dependent epimerase/dehydratase" evidence="2">
    <location>
        <begin position="3"/>
        <end position="215"/>
    </location>
</feature>